<name>A0ABX0G9W5_9RHOB</name>
<feature type="region of interest" description="Disordered" evidence="3">
    <location>
        <begin position="1"/>
        <end position="31"/>
    </location>
</feature>
<dbReference type="InterPro" id="IPR000119">
    <property type="entry name" value="Hist_DNA-bd"/>
</dbReference>
<evidence type="ECO:0000313" key="4">
    <source>
        <dbReference type="EMBL" id="NHB77652.1"/>
    </source>
</evidence>
<evidence type="ECO:0000256" key="2">
    <source>
        <dbReference type="ARBA" id="ARBA00023125"/>
    </source>
</evidence>
<dbReference type="Proteomes" id="UP001515660">
    <property type="component" value="Unassembled WGS sequence"/>
</dbReference>
<dbReference type="InterPro" id="IPR010992">
    <property type="entry name" value="IHF-like_DNA-bd_dom_sf"/>
</dbReference>
<sequence length="133" mass="13421">MPRTPKDSKKSAAKADKPAKAPAPEPAEKAVTPALKVVETAAPEALGGAMKLKDLVDSVSAATGGRKPEVKKTVEATLAALGEALARGRALTVPPLGKLRVVKNKGPALTVKLRRADGAKAAGLALADDGEDG</sequence>
<keyword evidence="2" id="KW-0238">DNA-binding</keyword>
<dbReference type="RefSeq" id="WP_166403680.1">
    <property type="nucleotide sequence ID" value="NZ_JAANHS010000010.1"/>
</dbReference>
<organism evidence="4 5">
    <name type="scientific">Rhodobacter calidifons</name>
    <dbReference type="NCBI Taxonomy" id="2715277"/>
    <lineage>
        <taxon>Bacteria</taxon>
        <taxon>Pseudomonadati</taxon>
        <taxon>Pseudomonadota</taxon>
        <taxon>Alphaproteobacteria</taxon>
        <taxon>Rhodobacterales</taxon>
        <taxon>Rhodobacter group</taxon>
        <taxon>Rhodobacter</taxon>
    </lineage>
</organism>
<evidence type="ECO:0008006" key="6">
    <source>
        <dbReference type="Google" id="ProtNLM"/>
    </source>
</evidence>
<comment type="caution">
    <text evidence="4">The sequence shown here is derived from an EMBL/GenBank/DDBJ whole genome shotgun (WGS) entry which is preliminary data.</text>
</comment>
<evidence type="ECO:0000256" key="1">
    <source>
        <dbReference type="ARBA" id="ARBA00010529"/>
    </source>
</evidence>
<dbReference type="SUPFAM" id="SSF47729">
    <property type="entry name" value="IHF-like DNA-binding proteins"/>
    <property type="match status" value="1"/>
</dbReference>
<feature type="compositionally biased region" description="Basic and acidic residues" evidence="3">
    <location>
        <begin position="1"/>
        <end position="19"/>
    </location>
</feature>
<reference evidence="4 5" key="1">
    <citation type="journal article" date="2022" name="Microorganisms">
        <title>Genome Sequence and Characterization of a Xanthorhodopsin-Containing, Aerobic Anoxygenic Phototrophic Rhodobacter Species, Isolated from Mesophilic Conditions at Yellowstone National Park.</title>
        <authorList>
            <person name="Kyndt J.A."/>
            <person name="Robertson S."/>
            <person name="Shoffstall I.B."/>
            <person name="Ramaley R.F."/>
            <person name="Meyer T.E."/>
        </authorList>
    </citation>
    <scope>NUCLEOTIDE SEQUENCE [LARGE SCALE GENOMIC DNA]</scope>
    <source>
        <strain evidence="4 5">M37P</strain>
    </source>
</reference>
<protein>
    <recommendedName>
        <fullName evidence="6">DNA-binding protein</fullName>
    </recommendedName>
</protein>
<evidence type="ECO:0000313" key="5">
    <source>
        <dbReference type="Proteomes" id="UP001515660"/>
    </source>
</evidence>
<accession>A0ABX0G9W5</accession>
<proteinExistence type="inferred from homology"/>
<dbReference type="EMBL" id="JAANHS010000010">
    <property type="protein sequence ID" value="NHB77652.1"/>
    <property type="molecule type" value="Genomic_DNA"/>
</dbReference>
<keyword evidence="5" id="KW-1185">Reference proteome</keyword>
<comment type="similarity">
    <text evidence="1">Belongs to the bacterial histone-like protein family.</text>
</comment>
<gene>
    <name evidence="4" type="ORF">G8O29_13070</name>
</gene>
<dbReference type="Pfam" id="PF00216">
    <property type="entry name" value="Bac_DNA_binding"/>
    <property type="match status" value="1"/>
</dbReference>
<dbReference type="Gene3D" id="4.10.520.10">
    <property type="entry name" value="IHF-like DNA-binding proteins"/>
    <property type="match status" value="1"/>
</dbReference>
<evidence type="ECO:0000256" key="3">
    <source>
        <dbReference type="SAM" id="MobiDB-lite"/>
    </source>
</evidence>